<feature type="non-terminal residue" evidence="11">
    <location>
        <position position="518"/>
    </location>
</feature>
<keyword evidence="4 9" id="KW-0812">Transmembrane</keyword>
<feature type="transmembrane region" description="Helical" evidence="9">
    <location>
        <begin position="325"/>
        <end position="344"/>
    </location>
</feature>
<name>A0A3E2H3L4_SCYLI</name>
<feature type="region of interest" description="Disordered" evidence="8">
    <location>
        <begin position="476"/>
        <end position="504"/>
    </location>
</feature>
<evidence type="ECO:0000256" key="9">
    <source>
        <dbReference type="SAM" id="Phobius"/>
    </source>
</evidence>
<evidence type="ECO:0000256" key="1">
    <source>
        <dbReference type="ARBA" id="ARBA00004141"/>
    </source>
</evidence>
<sequence>MIFTCLFVMSGALVFGIDIGEIGGFMAMTPFLKDYGYFDEKTQSYNIRASSQEAINLLVLVGAILSSLSAGWIGSRLGRRIGLFLGGFTALIGAVMQCSSTHVAAVYIGRIFLGGGVGYASNFVPVYNAEVSPVQLRGRMIGFYQTGINIGQLVGACIDQGTYAMKTRWAYRVPLLTEMFFPLVIGIGVWLLPETPRWLLTVDRPQKAAESIRRLRGGAYPEEKVQQEIEDIASHIALEREMECSASYQDIFKGTNRRRTHIACGVALWQVLSGPSFINIYGTYFFSISGVKNAFTTNIILQATQLAGIILMFPSLKWLGRRTILLWGGAAQTICMFMVAIVGTADPNSTASSKSLVAFCCLYGFFFTWSWGSVGWVVISEIASTALRSRTQSLATSVGWLGTMLINIILPYLINTDEANLGVKVGFIFGGFCLIGFLWAVFVVPETKGRTLEQLDEMFINKLSIKEFNNFEFPSGASAKKGNSRDGTQTESSEKSEKDTGLISVEQLNLQKDINRFA</sequence>
<dbReference type="PROSITE" id="PS50850">
    <property type="entry name" value="MFS"/>
    <property type="match status" value="1"/>
</dbReference>
<evidence type="ECO:0000256" key="2">
    <source>
        <dbReference type="ARBA" id="ARBA00010992"/>
    </source>
</evidence>
<dbReference type="GO" id="GO:0005351">
    <property type="term" value="F:carbohydrate:proton symporter activity"/>
    <property type="evidence" value="ECO:0007669"/>
    <property type="project" value="TreeGrafter"/>
</dbReference>
<comment type="similarity">
    <text evidence="2 7">Belongs to the major facilitator superfamily. Sugar transporter (TC 2.A.1.1) family.</text>
</comment>
<keyword evidence="5 9" id="KW-1133">Transmembrane helix</keyword>
<feature type="transmembrane region" description="Helical" evidence="9">
    <location>
        <begin position="391"/>
        <end position="414"/>
    </location>
</feature>
<dbReference type="Gene3D" id="1.20.1250.20">
    <property type="entry name" value="MFS general substrate transporter like domains"/>
    <property type="match status" value="1"/>
</dbReference>
<evidence type="ECO:0000256" key="3">
    <source>
        <dbReference type="ARBA" id="ARBA00022448"/>
    </source>
</evidence>
<dbReference type="FunFam" id="1.20.1250.20:FF:000078">
    <property type="entry name" value="MFS maltose transporter, putative"/>
    <property type="match status" value="1"/>
</dbReference>
<comment type="subcellular location">
    <subcellularLocation>
        <location evidence="1">Membrane</location>
        <topology evidence="1">Multi-pass membrane protein</topology>
    </subcellularLocation>
</comment>
<feature type="transmembrane region" description="Helical" evidence="9">
    <location>
        <begin position="356"/>
        <end position="379"/>
    </location>
</feature>
<dbReference type="Pfam" id="PF00083">
    <property type="entry name" value="Sugar_tr"/>
    <property type="match status" value="1"/>
</dbReference>
<dbReference type="InterPro" id="IPR005828">
    <property type="entry name" value="MFS_sugar_transport-like"/>
</dbReference>
<dbReference type="AlphaFoldDB" id="A0A3E2H3L4"/>
<feature type="non-terminal residue" evidence="11">
    <location>
        <position position="1"/>
    </location>
</feature>
<dbReference type="InterPro" id="IPR020846">
    <property type="entry name" value="MFS_dom"/>
</dbReference>
<evidence type="ECO:0000313" key="12">
    <source>
        <dbReference type="Proteomes" id="UP000258309"/>
    </source>
</evidence>
<dbReference type="OMA" id="RINISCD"/>
<dbReference type="InterPro" id="IPR036259">
    <property type="entry name" value="MFS_trans_sf"/>
</dbReference>
<evidence type="ECO:0000256" key="5">
    <source>
        <dbReference type="ARBA" id="ARBA00022989"/>
    </source>
</evidence>
<evidence type="ECO:0000256" key="6">
    <source>
        <dbReference type="ARBA" id="ARBA00023136"/>
    </source>
</evidence>
<comment type="caution">
    <text evidence="11">The sequence shown here is derived from an EMBL/GenBank/DDBJ whole genome shotgun (WGS) entry which is preliminary data.</text>
</comment>
<dbReference type="Proteomes" id="UP000258309">
    <property type="component" value="Unassembled WGS sequence"/>
</dbReference>
<dbReference type="EMBL" id="NCSJ02000182">
    <property type="protein sequence ID" value="RFU27986.1"/>
    <property type="molecule type" value="Genomic_DNA"/>
</dbReference>
<dbReference type="PANTHER" id="PTHR48022:SF10">
    <property type="entry name" value="MAJOR FACILITATOR SUPERFAMILY (MFS) PROFILE DOMAIN-CONTAINING PROTEIN"/>
    <property type="match status" value="1"/>
</dbReference>
<reference evidence="11 12" key="1">
    <citation type="submission" date="2018-05" db="EMBL/GenBank/DDBJ databases">
        <title>Draft genome sequence of Scytalidium lignicola DSM 105466, a ubiquitous saprotrophic fungus.</title>
        <authorList>
            <person name="Buettner E."/>
            <person name="Gebauer A.M."/>
            <person name="Hofrichter M."/>
            <person name="Liers C."/>
            <person name="Kellner H."/>
        </authorList>
    </citation>
    <scope>NUCLEOTIDE SEQUENCE [LARGE SCALE GENOMIC DNA]</scope>
    <source>
        <strain evidence="11 12">DSM 105466</strain>
    </source>
</reference>
<dbReference type="InterPro" id="IPR003663">
    <property type="entry name" value="Sugar/inositol_transpt"/>
</dbReference>
<dbReference type="PANTHER" id="PTHR48022">
    <property type="entry name" value="PLASTIDIC GLUCOSE TRANSPORTER 4"/>
    <property type="match status" value="1"/>
</dbReference>
<feature type="transmembrane region" description="Helical" evidence="9">
    <location>
        <begin position="169"/>
        <end position="192"/>
    </location>
</feature>
<keyword evidence="12" id="KW-1185">Reference proteome</keyword>
<dbReference type="SUPFAM" id="SSF103473">
    <property type="entry name" value="MFS general substrate transporter"/>
    <property type="match status" value="1"/>
</dbReference>
<dbReference type="NCBIfam" id="TIGR00879">
    <property type="entry name" value="SP"/>
    <property type="match status" value="1"/>
</dbReference>
<feature type="transmembrane region" description="Helical" evidence="9">
    <location>
        <begin position="81"/>
        <end position="108"/>
    </location>
</feature>
<feature type="transmembrane region" description="Helical" evidence="9">
    <location>
        <begin position="426"/>
        <end position="444"/>
    </location>
</feature>
<accession>A0A3E2H3L4</accession>
<feature type="transmembrane region" description="Helical" evidence="9">
    <location>
        <begin position="294"/>
        <end position="313"/>
    </location>
</feature>
<gene>
    <name evidence="11" type="ORF">B7463_g8353</name>
</gene>
<evidence type="ECO:0000259" key="10">
    <source>
        <dbReference type="PROSITE" id="PS50850"/>
    </source>
</evidence>
<evidence type="ECO:0000256" key="4">
    <source>
        <dbReference type="ARBA" id="ARBA00022692"/>
    </source>
</evidence>
<protein>
    <recommendedName>
        <fullName evidence="10">Major facilitator superfamily (MFS) profile domain-containing protein</fullName>
    </recommendedName>
</protein>
<feature type="transmembrane region" description="Helical" evidence="9">
    <location>
        <begin position="262"/>
        <end position="282"/>
    </location>
</feature>
<proteinExistence type="inferred from homology"/>
<dbReference type="OrthoDB" id="6612291at2759"/>
<feature type="transmembrane region" description="Helical" evidence="9">
    <location>
        <begin position="54"/>
        <end position="74"/>
    </location>
</feature>
<dbReference type="PRINTS" id="PR00171">
    <property type="entry name" value="SUGRTRNSPORT"/>
</dbReference>
<feature type="domain" description="Major facilitator superfamily (MFS) profile" evidence="10">
    <location>
        <begin position="4"/>
        <end position="448"/>
    </location>
</feature>
<evidence type="ECO:0000256" key="7">
    <source>
        <dbReference type="RuleBase" id="RU003346"/>
    </source>
</evidence>
<dbReference type="InterPro" id="IPR050360">
    <property type="entry name" value="MFS_Sugar_Transporters"/>
</dbReference>
<keyword evidence="6 9" id="KW-0472">Membrane</keyword>
<dbReference type="GO" id="GO:0016020">
    <property type="term" value="C:membrane"/>
    <property type="evidence" value="ECO:0007669"/>
    <property type="project" value="UniProtKB-SubCell"/>
</dbReference>
<evidence type="ECO:0000256" key="8">
    <source>
        <dbReference type="SAM" id="MobiDB-lite"/>
    </source>
</evidence>
<evidence type="ECO:0000313" key="11">
    <source>
        <dbReference type="EMBL" id="RFU27986.1"/>
    </source>
</evidence>
<organism evidence="11 12">
    <name type="scientific">Scytalidium lignicola</name>
    <name type="common">Hyphomycete</name>
    <dbReference type="NCBI Taxonomy" id="5539"/>
    <lineage>
        <taxon>Eukaryota</taxon>
        <taxon>Fungi</taxon>
        <taxon>Dikarya</taxon>
        <taxon>Ascomycota</taxon>
        <taxon>Pezizomycotina</taxon>
        <taxon>Leotiomycetes</taxon>
        <taxon>Leotiomycetes incertae sedis</taxon>
        <taxon>Scytalidium</taxon>
    </lineage>
</organism>
<keyword evidence="3 7" id="KW-0813">Transport</keyword>